<feature type="domain" description="DUF1540" evidence="1">
    <location>
        <begin position="5"/>
        <end position="64"/>
    </location>
</feature>
<gene>
    <name evidence="2" type="ORF">IDH44_04450</name>
</gene>
<evidence type="ECO:0000313" key="3">
    <source>
        <dbReference type="Proteomes" id="UP000621560"/>
    </source>
</evidence>
<dbReference type="Pfam" id="PF07561">
    <property type="entry name" value="DUF1540"/>
    <property type="match status" value="1"/>
</dbReference>
<dbReference type="AlphaFoldDB" id="A0A927BR71"/>
<evidence type="ECO:0000259" key="1">
    <source>
        <dbReference type="Pfam" id="PF07561"/>
    </source>
</evidence>
<proteinExistence type="predicted"/>
<comment type="caution">
    <text evidence="2">The sequence shown here is derived from an EMBL/GenBank/DDBJ whole genome shotgun (WGS) entry which is preliminary data.</text>
</comment>
<sequence>MPKGVKCSVSNCSFWEHGNQCAADQIMIDVDKHADMDTEFADEGLGAEHRDAANSSSVTCCHTFKQKDESCGC</sequence>
<dbReference type="Proteomes" id="UP000621560">
    <property type="component" value="Unassembled WGS sequence"/>
</dbReference>
<dbReference type="InterPro" id="IPR011437">
    <property type="entry name" value="DUF1540"/>
</dbReference>
<dbReference type="EMBL" id="JACXIZ010000011">
    <property type="protein sequence ID" value="MBD2844431.1"/>
    <property type="molecule type" value="Genomic_DNA"/>
</dbReference>
<protein>
    <submittedName>
        <fullName evidence="2">DUF1540 domain-containing protein</fullName>
    </submittedName>
</protein>
<name>A0A927BR71_9BACL</name>
<reference evidence="2" key="1">
    <citation type="submission" date="2020-09" db="EMBL/GenBank/DDBJ databases">
        <title>A novel bacterium of genus Paenibacillus, isolated from South China Sea.</title>
        <authorList>
            <person name="Huang H."/>
            <person name="Mo K."/>
            <person name="Hu Y."/>
        </authorList>
    </citation>
    <scope>NUCLEOTIDE SEQUENCE</scope>
    <source>
        <strain evidence="2">IB182496</strain>
    </source>
</reference>
<dbReference type="RefSeq" id="WP_190915109.1">
    <property type="nucleotide sequence ID" value="NZ_JACXIZ010000011.1"/>
</dbReference>
<organism evidence="2 3">
    <name type="scientific">Paenibacillus sabuli</name>
    <dbReference type="NCBI Taxonomy" id="2772509"/>
    <lineage>
        <taxon>Bacteria</taxon>
        <taxon>Bacillati</taxon>
        <taxon>Bacillota</taxon>
        <taxon>Bacilli</taxon>
        <taxon>Bacillales</taxon>
        <taxon>Paenibacillaceae</taxon>
        <taxon>Paenibacillus</taxon>
    </lineage>
</organism>
<accession>A0A927BR71</accession>
<keyword evidence="3" id="KW-1185">Reference proteome</keyword>
<evidence type="ECO:0000313" key="2">
    <source>
        <dbReference type="EMBL" id="MBD2844431.1"/>
    </source>
</evidence>